<evidence type="ECO:0000256" key="1">
    <source>
        <dbReference type="SAM" id="MobiDB-lite"/>
    </source>
</evidence>
<dbReference type="PANTHER" id="PTHR44873">
    <property type="entry name" value="DNAJ HOMOLOG SUBFAMILY C MEMBER 30, MITOCHONDRIAL"/>
    <property type="match status" value="1"/>
</dbReference>
<gene>
    <name evidence="4" type="ORF">Fcan01_03716</name>
</gene>
<comment type="caution">
    <text evidence="4">The sequence shown here is derived from an EMBL/GenBank/DDBJ whole genome shotgun (WGS) entry which is preliminary data.</text>
</comment>
<keyword evidence="2" id="KW-0812">Transmembrane</keyword>
<evidence type="ECO:0000259" key="3">
    <source>
        <dbReference type="PROSITE" id="PS50076"/>
    </source>
</evidence>
<proteinExistence type="predicted"/>
<dbReference type="PRINTS" id="PR00625">
    <property type="entry name" value="JDOMAIN"/>
</dbReference>
<dbReference type="STRING" id="158441.A0A226F176"/>
<dbReference type="PROSITE" id="PS50076">
    <property type="entry name" value="DNAJ_2"/>
    <property type="match status" value="1"/>
</dbReference>
<dbReference type="PROSITE" id="PS00636">
    <property type="entry name" value="DNAJ_1"/>
    <property type="match status" value="1"/>
</dbReference>
<accession>A0A226F176</accession>
<reference evidence="4 5" key="1">
    <citation type="submission" date="2015-12" db="EMBL/GenBank/DDBJ databases">
        <title>The genome of Folsomia candida.</title>
        <authorList>
            <person name="Faddeeva A."/>
            <person name="Derks M.F."/>
            <person name="Anvar Y."/>
            <person name="Smit S."/>
            <person name="Van Straalen N."/>
            <person name="Roelofs D."/>
        </authorList>
    </citation>
    <scope>NUCLEOTIDE SEQUENCE [LARGE SCALE GENOMIC DNA]</scope>
    <source>
        <strain evidence="4 5">VU population</strain>
        <tissue evidence="4">Whole body</tissue>
    </source>
</reference>
<evidence type="ECO:0000313" key="5">
    <source>
        <dbReference type="Proteomes" id="UP000198287"/>
    </source>
</evidence>
<dbReference type="InterPro" id="IPR018253">
    <property type="entry name" value="DnaJ_domain_CS"/>
</dbReference>
<feature type="compositionally biased region" description="Polar residues" evidence="1">
    <location>
        <begin position="110"/>
        <end position="119"/>
    </location>
</feature>
<dbReference type="AlphaFoldDB" id="A0A226F176"/>
<dbReference type="InterPro" id="IPR001623">
    <property type="entry name" value="DnaJ_domain"/>
</dbReference>
<evidence type="ECO:0000313" key="4">
    <source>
        <dbReference type="EMBL" id="OXA62961.1"/>
    </source>
</evidence>
<keyword evidence="2" id="KW-0472">Membrane</keyword>
<dbReference type="Proteomes" id="UP000198287">
    <property type="component" value="Unassembled WGS sequence"/>
</dbReference>
<dbReference type="PANTHER" id="PTHR44873:SF1">
    <property type="entry name" value="DNAJ HOMOLOG SUBFAMILY C MEMBER 30, MITOCHONDRIAL"/>
    <property type="match status" value="1"/>
</dbReference>
<dbReference type="Gene3D" id="1.10.287.110">
    <property type="entry name" value="DnaJ domain"/>
    <property type="match status" value="1"/>
</dbReference>
<dbReference type="EMBL" id="LNIX01000001">
    <property type="protein sequence ID" value="OXA62961.1"/>
    <property type="molecule type" value="Genomic_DNA"/>
</dbReference>
<keyword evidence="2" id="KW-1133">Transmembrane helix</keyword>
<dbReference type="SMART" id="SM00271">
    <property type="entry name" value="DnaJ"/>
    <property type="match status" value="1"/>
</dbReference>
<sequence length="198" mass="22854">MSILRHKIPRVYLVINNVRKLWLSHPQYARTHYQTLGIGNAASKAEIKRAYYDLSMKYHPDKDKGNEDKFRDITTAYEVLGNPRLRRLYDRGLISDEQPDASVHYPTEPGSGSTGFTESDVQRIKTSVKTFDQWTQDHMSETFSRTQYNRSNQDKKNRAKVMHSSTGNENTILLVIFGLILVLICCTPEIKNSDRKKS</sequence>
<keyword evidence="5" id="KW-1185">Reference proteome</keyword>
<organism evidence="4 5">
    <name type="scientific">Folsomia candida</name>
    <name type="common">Springtail</name>
    <dbReference type="NCBI Taxonomy" id="158441"/>
    <lineage>
        <taxon>Eukaryota</taxon>
        <taxon>Metazoa</taxon>
        <taxon>Ecdysozoa</taxon>
        <taxon>Arthropoda</taxon>
        <taxon>Hexapoda</taxon>
        <taxon>Collembola</taxon>
        <taxon>Entomobryomorpha</taxon>
        <taxon>Isotomoidea</taxon>
        <taxon>Isotomidae</taxon>
        <taxon>Proisotominae</taxon>
        <taxon>Folsomia</taxon>
    </lineage>
</organism>
<dbReference type="CDD" id="cd06257">
    <property type="entry name" value="DnaJ"/>
    <property type="match status" value="1"/>
</dbReference>
<feature type="region of interest" description="Disordered" evidence="1">
    <location>
        <begin position="99"/>
        <end position="119"/>
    </location>
</feature>
<dbReference type="OrthoDB" id="291007at2759"/>
<dbReference type="SUPFAM" id="SSF46565">
    <property type="entry name" value="Chaperone J-domain"/>
    <property type="match status" value="1"/>
</dbReference>
<name>A0A226F176_FOLCA</name>
<feature type="transmembrane region" description="Helical" evidence="2">
    <location>
        <begin position="172"/>
        <end position="190"/>
    </location>
</feature>
<dbReference type="Pfam" id="PF00226">
    <property type="entry name" value="DnaJ"/>
    <property type="match status" value="1"/>
</dbReference>
<protein>
    <submittedName>
        <fullName evidence="4">DnaJ subfamily B member 1</fullName>
    </submittedName>
</protein>
<dbReference type="InterPro" id="IPR036869">
    <property type="entry name" value="J_dom_sf"/>
</dbReference>
<feature type="domain" description="J" evidence="3">
    <location>
        <begin position="31"/>
        <end position="93"/>
    </location>
</feature>
<dbReference type="InterPro" id="IPR053025">
    <property type="entry name" value="Mito_ATP_Synthase-Asso"/>
</dbReference>
<evidence type="ECO:0000256" key="2">
    <source>
        <dbReference type="SAM" id="Phobius"/>
    </source>
</evidence>
<dbReference type="OMA" id="GIYLERM"/>